<feature type="compositionally biased region" description="Acidic residues" evidence="7">
    <location>
        <begin position="796"/>
        <end position="824"/>
    </location>
</feature>
<dbReference type="InterPro" id="IPR047171">
    <property type="entry name" value="BAZ1A"/>
</dbReference>
<evidence type="ECO:0000259" key="8">
    <source>
        <dbReference type="PROSITE" id="PS50014"/>
    </source>
</evidence>
<keyword evidence="5" id="KW-0539">Nucleus</keyword>
<dbReference type="OrthoDB" id="332390at2759"/>
<keyword evidence="2" id="KW-0805">Transcription regulation</keyword>
<evidence type="ECO:0000313" key="10">
    <source>
        <dbReference type="EMBL" id="KAF0306507.1"/>
    </source>
</evidence>
<feature type="region of interest" description="Disordered" evidence="7">
    <location>
        <begin position="417"/>
        <end position="474"/>
    </location>
</feature>
<dbReference type="PANTHER" id="PTHR46510">
    <property type="entry name" value="BROMODOMAIN ADJACENT TO ZINC FINGER DOMAIN PROTEIN 1A"/>
    <property type="match status" value="1"/>
</dbReference>
<feature type="domain" description="DDT" evidence="9">
    <location>
        <begin position="81"/>
        <end position="146"/>
    </location>
</feature>
<evidence type="ECO:0000256" key="7">
    <source>
        <dbReference type="SAM" id="MobiDB-lite"/>
    </source>
</evidence>
<dbReference type="InterPro" id="IPR001487">
    <property type="entry name" value="Bromodomain"/>
</dbReference>
<evidence type="ECO:0000256" key="3">
    <source>
        <dbReference type="ARBA" id="ARBA00023117"/>
    </source>
</evidence>
<dbReference type="SMART" id="SM00571">
    <property type="entry name" value="DDT"/>
    <property type="match status" value="1"/>
</dbReference>
<dbReference type="InterPro" id="IPR028941">
    <property type="entry name" value="WHIM2_dom"/>
</dbReference>
<dbReference type="Proteomes" id="UP000440578">
    <property type="component" value="Unassembled WGS sequence"/>
</dbReference>
<dbReference type="GO" id="GO:0003677">
    <property type="term" value="F:DNA binding"/>
    <property type="evidence" value="ECO:0007669"/>
    <property type="project" value="TreeGrafter"/>
</dbReference>
<feature type="region of interest" description="Disordered" evidence="7">
    <location>
        <begin position="770"/>
        <end position="877"/>
    </location>
</feature>
<dbReference type="PANTHER" id="PTHR46510:SF1">
    <property type="entry name" value="BROMODOMAIN ADJACENT TO ZINC FINGER DOMAIN PROTEIN 1A"/>
    <property type="match status" value="1"/>
</dbReference>
<dbReference type="EMBL" id="VIIS01000662">
    <property type="protein sequence ID" value="KAF0306507.1"/>
    <property type="molecule type" value="Genomic_DNA"/>
</dbReference>
<keyword evidence="4" id="KW-0804">Transcription</keyword>
<feature type="compositionally biased region" description="Basic and acidic residues" evidence="7">
    <location>
        <begin position="314"/>
        <end position="324"/>
    </location>
</feature>
<gene>
    <name evidence="10" type="primary">BAZ1A</name>
    <name evidence="10" type="ORF">FJT64_021996</name>
</gene>
<dbReference type="PRINTS" id="PR00503">
    <property type="entry name" value="BROMODOMAIN"/>
</dbReference>
<dbReference type="GO" id="GO:0006338">
    <property type="term" value="P:chromatin remodeling"/>
    <property type="evidence" value="ECO:0007669"/>
    <property type="project" value="InterPro"/>
</dbReference>
<dbReference type="AlphaFoldDB" id="A0A6A4WG85"/>
<comment type="subcellular location">
    <subcellularLocation>
        <location evidence="1">Nucleus</location>
    </subcellularLocation>
</comment>
<dbReference type="SUPFAM" id="SSF47370">
    <property type="entry name" value="Bromodomain"/>
    <property type="match status" value="1"/>
</dbReference>
<dbReference type="Pfam" id="PF00439">
    <property type="entry name" value="Bromodomain"/>
    <property type="match status" value="1"/>
</dbReference>
<dbReference type="Pfam" id="PF15613">
    <property type="entry name" value="WSD"/>
    <property type="match status" value="1"/>
</dbReference>
<evidence type="ECO:0000256" key="6">
    <source>
        <dbReference type="PROSITE-ProRule" id="PRU00035"/>
    </source>
</evidence>
<keyword evidence="11" id="KW-1185">Reference proteome</keyword>
<dbReference type="InterPro" id="IPR018501">
    <property type="entry name" value="DDT_dom"/>
</dbReference>
<dbReference type="GO" id="GO:0008623">
    <property type="term" value="C:CHRAC"/>
    <property type="evidence" value="ECO:0007669"/>
    <property type="project" value="TreeGrafter"/>
</dbReference>
<evidence type="ECO:0000256" key="5">
    <source>
        <dbReference type="ARBA" id="ARBA00023242"/>
    </source>
</evidence>
<evidence type="ECO:0000256" key="1">
    <source>
        <dbReference type="ARBA" id="ARBA00004123"/>
    </source>
</evidence>
<feature type="compositionally biased region" description="Basic and acidic residues" evidence="7">
    <location>
        <begin position="261"/>
        <end position="275"/>
    </location>
</feature>
<accession>A0A6A4WG85</accession>
<feature type="compositionally biased region" description="Low complexity" evidence="7">
    <location>
        <begin position="423"/>
        <end position="433"/>
    </location>
</feature>
<feature type="compositionally biased region" description="Low complexity" evidence="7">
    <location>
        <begin position="838"/>
        <end position="847"/>
    </location>
</feature>
<name>A0A6A4WG85_AMPAM</name>
<dbReference type="GO" id="GO:0000228">
    <property type="term" value="C:nuclear chromosome"/>
    <property type="evidence" value="ECO:0007669"/>
    <property type="project" value="TreeGrafter"/>
</dbReference>
<comment type="caution">
    <text evidence="10">The sequence shown here is derived from an EMBL/GenBank/DDBJ whole genome shotgun (WGS) entry which is preliminary data.</text>
</comment>
<feature type="region of interest" description="Disordered" evidence="7">
    <location>
        <begin position="261"/>
        <end position="324"/>
    </location>
</feature>
<organism evidence="10 11">
    <name type="scientific">Amphibalanus amphitrite</name>
    <name type="common">Striped barnacle</name>
    <name type="synonym">Balanus amphitrite</name>
    <dbReference type="NCBI Taxonomy" id="1232801"/>
    <lineage>
        <taxon>Eukaryota</taxon>
        <taxon>Metazoa</taxon>
        <taxon>Ecdysozoa</taxon>
        <taxon>Arthropoda</taxon>
        <taxon>Crustacea</taxon>
        <taxon>Multicrustacea</taxon>
        <taxon>Cirripedia</taxon>
        <taxon>Thoracica</taxon>
        <taxon>Thoracicalcarea</taxon>
        <taxon>Balanomorpha</taxon>
        <taxon>Balanoidea</taxon>
        <taxon>Balanidae</taxon>
        <taxon>Amphibalaninae</taxon>
        <taxon>Amphibalanus</taxon>
    </lineage>
</organism>
<feature type="region of interest" description="Disordered" evidence="7">
    <location>
        <begin position="582"/>
        <end position="609"/>
    </location>
</feature>
<reference evidence="10 11" key="1">
    <citation type="submission" date="2019-07" db="EMBL/GenBank/DDBJ databases">
        <title>Draft genome assembly of a fouling barnacle, Amphibalanus amphitrite (Darwin, 1854): The first reference genome for Thecostraca.</title>
        <authorList>
            <person name="Kim W."/>
        </authorList>
    </citation>
    <scope>NUCLEOTIDE SEQUENCE [LARGE SCALE GENOMIC DNA]</scope>
    <source>
        <strain evidence="10">SNU_AA5</strain>
        <tissue evidence="10">Soma without cirri and trophi</tissue>
    </source>
</reference>
<dbReference type="GO" id="GO:0006355">
    <property type="term" value="P:regulation of DNA-templated transcription"/>
    <property type="evidence" value="ECO:0007669"/>
    <property type="project" value="TreeGrafter"/>
</dbReference>
<protein>
    <submittedName>
        <fullName evidence="10">Bromodomain adjacent to zinc finger domain protein 1A</fullName>
    </submittedName>
</protein>
<proteinExistence type="predicted"/>
<dbReference type="PROSITE" id="PS50827">
    <property type="entry name" value="DDT"/>
    <property type="match status" value="1"/>
</dbReference>
<dbReference type="Gene3D" id="1.20.920.10">
    <property type="entry name" value="Bromodomain-like"/>
    <property type="match status" value="1"/>
</dbReference>
<feature type="compositionally biased region" description="Polar residues" evidence="7">
    <location>
        <begin position="597"/>
        <end position="609"/>
    </location>
</feature>
<sequence>MVFDENDDEPLSSVQLEIRQRWEAERRRLVELKVQERDRKRHRRKLVTEWLKDWTRPREDLLCEDHQELPVMQPVHTRVPAQLFGGCLQLLEFVSGFSQLLDLSDTFPLGVTLSVVERALCDGEVAGALSDLLQVLLRAVFELQREEDEESGGHSAAGSAAAAADHLDPLTLTEVLRRHLAARDVADESRWRYQQRGGYTETDNPTVQFRLDHPDIMQKLNTESVYDLTPDMIDDAEAKLKELKQQLRVLRINTQAFQRGVHAEKVTERREDRQRQQQQEQQRAAADTSADPPTDGDTSADPAPGAAIPEPLTEEERARRRRDQERQLVEFGKKETRLQEQIAELSRQFALTPLGRDRAYRRYWAGRALPGLYVEHDDDTVGVCLPNATPHNRQLSAAAGDQQAVLRRLLTDRLMSRAGEQPTASSAASTTTTGSPSDKENTPAPVPPPKTYTKKPATLTEQNQPGGGAEAGAAPADLEAKTRLDELVSGELDLAAELRAVPAADSQPPDRRLLVCTGQQDECPVHSAILPRTSWSFCPDLEHLEQLLSTLNERGVREAELKAAIQQAGESLRRGIEKCPKNELIPGADRRPRREPTSSGRDPNYNFPTGTPVAEIQELLLRDMILECEEKIRFGCLGTVQVSDLAQWRQALVERSYDQQCDKLTWGADGAGSVDNSVDVSGTSTPLSDREAAPAAAELAARLQRRHLVRSLASAVLQLEQGIDKKYLQSPLGASEKARRVWESSLMASTSLSQLFVHFAQLESSSIPKGDWYCSSCRPKEKPKSPKKKRRAFVAEDPESEDEEQEDEEEPEEAAEEEEAEEEPPQASSKRSSRGGTKRSSGGSTKKAAPASRRTREASPPAPAKKRRAGSDAHAADRLDKAVLSGLLDELRKQPAAEYFLKPVRGKDAPGYYQIVRQPMDLTTMQKKVNSGAYGSAAEFTADAGLIFSNCLMYNDTNAPISRDCLKLRRFFEKRSKELGLSGGPAGKRARRSH</sequence>
<dbReference type="PROSITE" id="PS50014">
    <property type="entry name" value="BROMODOMAIN_2"/>
    <property type="match status" value="1"/>
</dbReference>
<feature type="compositionally biased region" description="Low complexity" evidence="7">
    <location>
        <begin position="276"/>
        <end position="299"/>
    </location>
</feature>
<feature type="domain" description="Bromo" evidence="8">
    <location>
        <begin position="892"/>
        <end position="962"/>
    </location>
</feature>
<dbReference type="CDD" id="cd04369">
    <property type="entry name" value="Bromodomain"/>
    <property type="match status" value="1"/>
</dbReference>
<evidence type="ECO:0000259" key="9">
    <source>
        <dbReference type="PROSITE" id="PS50827"/>
    </source>
</evidence>
<dbReference type="InterPro" id="IPR036427">
    <property type="entry name" value="Bromodomain-like_sf"/>
</dbReference>
<evidence type="ECO:0000256" key="2">
    <source>
        <dbReference type="ARBA" id="ARBA00023015"/>
    </source>
</evidence>
<evidence type="ECO:0000313" key="11">
    <source>
        <dbReference type="Proteomes" id="UP000440578"/>
    </source>
</evidence>
<dbReference type="GO" id="GO:0045740">
    <property type="term" value="P:positive regulation of DNA replication"/>
    <property type="evidence" value="ECO:0007669"/>
    <property type="project" value="TreeGrafter"/>
</dbReference>
<keyword evidence="3 6" id="KW-0103">Bromodomain</keyword>
<dbReference type="SMART" id="SM00297">
    <property type="entry name" value="BROMO"/>
    <property type="match status" value="1"/>
</dbReference>
<dbReference type="GO" id="GO:0031445">
    <property type="term" value="P:regulation of heterochromatin formation"/>
    <property type="evidence" value="ECO:0007669"/>
    <property type="project" value="TreeGrafter"/>
</dbReference>
<evidence type="ECO:0000256" key="4">
    <source>
        <dbReference type="ARBA" id="ARBA00023163"/>
    </source>
</evidence>